<sequence length="449" mass="48165">MRTEFPPGSAERSDMAVSEAEVRKCVHCGFCLSTCPTYVLLGDERDSPRGRIYLIKSMLEEEAAPTPEVVRHIDRCLSCLSCETTCPSGVDYRRLIDHARIYTEEHYKRPLHERIVRRLVAALLPHPRRFRFALQLGRLARPLAGLFGRGSTIGAMLGLVPARMPARAGLQVPSGGSRGRVALVQGCAEPVLRPEIRAATARLLARSGYEVVFVRGEGCCGALVHHIGRERDSLAAARRNVDVWTAEQERFGLDAIVTTAAGCGTMIKDYGALLRNDPDYAEKAERISAMARDVTELLSEGDVAAAPTGLAVTYHAACSLQHGQGVVEQPIQLLASAGFAVSEPAEAHLCCGSAGLYNILQPDLAARLKERKLGHIACANPDIVVTGNIGCAMQLASGAAVPVLHTAEMLDWATGGPLPAALAEAGIDRVLGISPRSKTPPQGEDHDPR</sequence>
<dbReference type="GO" id="GO:0046872">
    <property type="term" value="F:metal ion binding"/>
    <property type="evidence" value="ECO:0007669"/>
    <property type="project" value="UniProtKB-UniRule"/>
</dbReference>
<organism evidence="8 9">
    <name type="scientific">Parasphingopyxis marina</name>
    <dbReference type="NCBI Taxonomy" id="2761622"/>
    <lineage>
        <taxon>Bacteria</taxon>
        <taxon>Pseudomonadati</taxon>
        <taxon>Pseudomonadota</taxon>
        <taxon>Alphaproteobacteria</taxon>
        <taxon>Sphingomonadales</taxon>
        <taxon>Sphingomonadaceae</taxon>
        <taxon>Parasphingopyxis</taxon>
    </lineage>
</organism>
<keyword evidence="4 6" id="KW-0408">Iron</keyword>
<dbReference type="InterPro" id="IPR012257">
    <property type="entry name" value="Glc_ox_4Fe-4S"/>
</dbReference>
<dbReference type="EC" id="1.1.99.14" evidence="6"/>
<dbReference type="PANTHER" id="PTHR32479:SF17">
    <property type="entry name" value="GLYCOLATE OXIDASE IRON-SULFUR SUBUNIT"/>
    <property type="match status" value="1"/>
</dbReference>
<feature type="domain" description="4Fe-4S ferredoxin-type" evidence="7">
    <location>
        <begin position="16"/>
        <end position="45"/>
    </location>
</feature>
<evidence type="ECO:0000256" key="1">
    <source>
        <dbReference type="ARBA" id="ARBA00022485"/>
    </source>
</evidence>
<dbReference type="PIRSF" id="PIRSF000139">
    <property type="entry name" value="Glc_ox_4Fe-4S"/>
    <property type="match status" value="1"/>
</dbReference>
<dbReference type="EMBL" id="JACJVJ010000001">
    <property type="protein sequence ID" value="MBC2776667.1"/>
    <property type="molecule type" value="Genomic_DNA"/>
</dbReference>
<dbReference type="SUPFAM" id="SSF54862">
    <property type="entry name" value="4Fe-4S ferredoxins"/>
    <property type="match status" value="1"/>
</dbReference>
<proteinExistence type="predicted"/>
<comment type="catalytic activity">
    <reaction evidence="6">
        <text>glycolate + A = glyoxylate + AH2</text>
        <dbReference type="Rhea" id="RHEA:21264"/>
        <dbReference type="ChEBI" id="CHEBI:13193"/>
        <dbReference type="ChEBI" id="CHEBI:17499"/>
        <dbReference type="ChEBI" id="CHEBI:29805"/>
        <dbReference type="ChEBI" id="CHEBI:36655"/>
        <dbReference type="EC" id="1.1.99.14"/>
    </reaction>
</comment>
<dbReference type="Proteomes" id="UP000564378">
    <property type="component" value="Unassembled WGS sequence"/>
</dbReference>
<dbReference type="Pfam" id="PF02754">
    <property type="entry name" value="CCG"/>
    <property type="match status" value="2"/>
</dbReference>
<comment type="function">
    <text evidence="6">Component of a complex that catalyzes the oxidation of glycolate to glyoxylate.</text>
</comment>
<evidence type="ECO:0000259" key="7">
    <source>
        <dbReference type="PROSITE" id="PS51379"/>
    </source>
</evidence>
<evidence type="ECO:0000256" key="2">
    <source>
        <dbReference type="ARBA" id="ARBA00022723"/>
    </source>
</evidence>
<dbReference type="NCBIfam" id="NF008434">
    <property type="entry name" value="PRK11274.1"/>
    <property type="match status" value="1"/>
</dbReference>
<keyword evidence="1 6" id="KW-0004">4Fe-4S</keyword>
<comment type="cofactor">
    <cofactor evidence="6">
        <name>[4Fe-4S] cluster</name>
        <dbReference type="ChEBI" id="CHEBI:49883"/>
    </cofactor>
    <text evidence="6">Binds 2 [4Fe-4S] clusters.</text>
</comment>
<evidence type="ECO:0000256" key="5">
    <source>
        <dbReference type="ARBA" id="ARBA00023014"/>
    </source>
</evidence>
<dbReference type="AlphaFoldDB" id="A0A842HW67"/>
<dbReference type="Gene3D" id="1.10.1060.10">
    <property type="entry name" value="Alpha-helical ferredoxin"/>
    <property type="match status" value="1"/>
</dbReference>
<keyword evidence="6" id="KW-0813">Transport</keyword>
<keyword evidence="5 6" id="KW-0411">Iron-sulfur</keyword>
<keyword evidence="9" id="KW-1185">Reference proteome</keyword>
<evidence type="ECO:0000256" key="6">
    <source>
        <dbReference type="PIRNR" id="PIRNR000139"/>
    </source>
</evidence>
<comment type="catalytic activity">
    <reaction evidence="6">
        <text>(R)-lactate + A = pyruvate + AH2</text>
        <dbReference type="Rhea" id="RHEA:15089"/>
        <dbReference type="ChEBI" id="CHEBI:13193"/>
        <dbReference type="ChEBI" id="CHEBI:15361"/>
        <dbReference type="ChEBI" id="CHEBI:16004"/>
        <dbReference type="ChEBI" id="CHEBI:17499"/>
    </reaction>
</comment>
<dbReference type="GO" id="GO:0019154">
    <property type="term" value="F:glycolate dehydrogenase activity"/>
    <property type="evidence" value="ECO:0007669"/>
    <property type="project" value="UniProtKB-EC"/>
</dbReference>
<keyword evidence="2 6" id="KW-0479">Metal-binding</keyword>
<comment type="caution">
    <text evidence="8">The sequence shown here is derived from an EMBL/GenBank/DDBJ whole genome shotgun (WGS) entry which is preliminary data.</text>
</comment>
<evidence type="ECO:0000256" key="3">
    <source>
        <dbReference type="ARBA" id="ARBA00022737"/>
    </source>
</evidence>
<accession>A0A842HW67</accession>
<protein>
    <recommendedName>
        <fullName evidence="6">Glycolate oxidase iron-sulfur subunit</fullName>
        <ecNumber evidence="6">1.1.99.14</ecNumber>
    </recommendedName>
</protein>
<dbReference type="InterPro" id="IPR017900">
    <property type="entry name" value="4Fe4S_Fe_S_CS"/>
</dbReference>
<keyword evidence="8" id="KW-0560">Oxidoreductase</keyword>
<feature type="domain" description="4Fe-4S ferredoxin-type" evidence="7">
    <location>
        <begin position="67"/>
        <end position="90"/>
    </location>
</feature>
<name>A0A842HW67_9SPHN</name>
<dbReference type="InterPro" id="IPR004017">
    <property type="entry name" value="Cys_rich_dom"/>
</dbReference>
<dbReference type="RefSeq" id="WP_185799933.1">
    <property type="nucleotide sequence ID" value="NZ_JACJVJ010000001.1"/>
</dbReference>
<keyword evidence="3" id="KW-0677">Repeat</keyword>
<dbReference type="PROSITE" id="PS51379">
    <property type="entry name" value="4FE4S_FER_2"/>
    <property type="match status" value="2"/>
</dbReference>
<dbReference type="PANTHER" id="PTHR32479">
    <property type="entry name" value="GLYCOLATE OXIDASE IRON-SULFUR SUBUNIT"/>
    <property type="match status" value="1"/>
</dbReference>
<dbReference type="PROSITE" id="PS00198">
    <property type="entry name" value="4FE4S_FER_1"/>
    <property type="match status" value="2"/>
</dbReference>
<dbReference type="GO" id="GO:0051539">
    <property type="term" value="F:4 iron, 4 sulfur cluster binding"/>
    <property type="evidence" value="ECO:0007669"/>
    <property type="project" value="UniProtKB-UniRule"/>
</dbReference>
<evidence type="ECO:0000256" key="4">
    <source>
        <dbReference type="ARBA" id="ARBA00023004"/>
    </source>
</evidence>
<gene>
    <name evidence="8" type="primary">glcF</name>
    <name evidence="8" type="ORF">H6P80_03435</name>
</gene>
<dbReference type="Pfam" id="PF12838">
    <property type="entry name" value="Fer4_7"/>
    <property type="match status" value="1"/>
</dbReference>
<evidence type="ECO:0000313" key="9">
    <source>
        <dbReference type="Proteomes" id="UP000564378"/>
    </source>
</evidence>
<keyword evidence="6" id="KW-0249">Electron transport</keyword>
<dbReference type="InterPro" id="IPR017896">
    <property type="entry name" value="4Fe4S_Fe-S-bd"/>
</dbReference>
<dbReference type="InterPro" id="IPR009051">
    <property type="entry name" value="Helical_ferredxn"/>
</dbReference>
<reference evidence="8 9" key="1">
    <citation type="submission" date="2020-08" db="EMBL/GenBank/DDBJ databases">
        <title>Draft genome sequence of Parasphingopyxis sp. GrpM-11.</title>
        <authorList>
            <person name="Oh J."/>
            <person name="Roh D.-H."/>
        </authorList>
    </citation>
    <scope>NUCLEOTIDE SEQUENCE [LARGE SCALE GENOMIC DNA]</scope>
    <source>
        <strain evidence="8 9">GrpM-11</strain>
    </source>
</reference>
<evidence type="ECO:0000313" key="8">
    <source>
        <dbReference type="EMBL" id="MBC2776667.1"/>
    </source>
</evidence>